<name>A0A344UPP0_9ACTN</name>
<proteinExistence type="predicted"/>
<gene>
    <name evidence="4" type="ORF">JS278_00040</name>
</gene>
<dbReference type="Gene3D" id="3.40.630.30">
    <property type="match status" value="1"/>
</dbReference>
<organism evidence="4 5">
    <name type="scientific">Acidipropionibacterium virtanenii</name>
    <dbReference type="NCBI Taxonomy" id="2057246"/>
    <lineage>
        <taxon>Bacteria</taxon>
        <taxon>Bacillati</taxon>
        <taxon>Actinomycetota</taxon>
        <taxon>Actinomycetes</taxon>
        <taxon>Propionibacteriales</taxon>
        <taxon>Propionibacteriaceae</taxon>
        <taxon>Acidipropionibacterium</taxon>
    </lineage>
</organism>
<protein>
    <recommendedName>
        <fullName evidence="3">N-acetyltransferase domain-containing protein</fullName>
    </recommendedName>
</protein>
<keyword evidence="5" id="KW-1185">Reference proteome</keyword>
<evidence type="ECO:0000313" key="5">
    <source>
        <dbReference type="Proteomes" id="UP000251995"/>
    </source>
</evidence>
<evidence type="ECO:0000256" key="2">
    <source>
        <dbReference type="ARBA" id="ARBA00023315"/>
    </source>
</evidence>
<evidence type="ECO:0000256" key="1">
    <source>
        <dbReference type="ARBA" id="ARBA00022679"/>
    </source>
</evidence>
<dbReference type="Pfam" id="PF00583">
    <property type="entry name" value="Acetyltransf_1"/>
    <property type="match status" value="1"/>
</dbReference>
<dbReference type="OrthoDB" id="572496at2"/>
<dbReference type="PANTHER" id="PTHR43877">
    <property type="entry name" value="AMINOALKYLPHOSPHONATE N-ACETYLTRANSFERASE-RELATED-RELATED"/>
    <property type="match status" value="1"/>
</dbReference>
<dbReference type="SUPFAM" id="SSF55729">
    <property type="entry name" value="Acyl-CoA N-acyltransferases (Nat)"/>
    <property type="match status" value="1"/>
</dbReference>
<dbReference type="RefSeq" id="WP_114043415.1">
    <property type="nucleotide sequence ID" value="NZ_CP025198.1"/>
</dbReference>
<sequence>MAITIRPVRADELDQIETIENLADALLIGFLEPDRWEPAQPGATRAAMPGFLLVAQAATGHLVGFVHVIEADGLAHLEQVAVLPEYGRRGYGRMLLAAAMNTAHERGHQRLTLRTYADVPWNAPFYRALGFAEEEPTTTFHRSLVRTEQDLGLDRYGQRVQMGIGLARGRPAPEVV</sequence>
<dbReference type="Proteomes" id="UP000251995">
    <property type="component" value="Chromosome"/>
</dbReference>
<keyword evidence="1" id="KW-0808">Transferase</keyword>
<evidence type="ECO:0000313" key="4">
    <source>
        <dbReference type="EMBL" id="AXE37238.1"/>
    </source>
</evidence>
<dbReference type="GO" id="GO:0016747">
    <property type="term" value="F:acyltransferase activity, transferring groups other than amino-acyl groups"/>
    <property type="evidence" value="ECO:0007669"/>
    <property type="project" value="InterPro"/>
</dbReference>
<dbReference type="InterPro" id="IPR050832">
    <property type="entry name" value="Bact_Acetyltransf"/>
</dbReference>
<reference evidence="4 5" key="1">
    <citation type="submission" date="2017-12" db="EMBL/GenBank/DDBJ databases">
        <title>The whole genome sequence of the Acidipropionibacterium virtanenii sp. nov. type strain JS278.</title>
        <authorList>
            <person name="Laine P."/>
            <person name="Deptula P."/>
            <person name="Varmanen P."/>
            <person name="Auvinen P."/>
        </authorList>
    </citation>
    <scope>NUCLEOTIDE SEQUENCE [LARGE SCALE GENOMIC DNA]</scope>
    <source>
        <strain evidence="4 5">JS278</strain>
    </source>
</reference>
<feature type="domain" description="N-acetyltransferase" evidence="3">
    <location>
        <begin position="3"/>
        <end position="156"/>
    </location>
</feature>
<accession>A0A344UPP0</accession>
<dbReference type="InterPro" id="IPR016181">
    <property type="entry name" value="Acyl_CoA_acyltransferase"/>
</dbReference>
<dbReference type="KEGG" id="acij:JS278_00040"/>
<keyword evidence="2" id="KW-0012">Acyltransferase</keyword>
<dbReference type="InterPro" id="IPR000182">
    <property type="entry name" value="GNAT_dom"/>
</dbReference>
<dbReference type="EMBL" id="CP025198">
    <property type="protein sequence ID" value="AXE37238.1"/>
    <property type="molecule type" value="Genomic_DNA"/>
</dbReference>
<dbReference type="CDD" id="cd04301">
    <property type="entry name" value="NAT_SF"/>
    <property type="match status" value="1"/>
</dbReference>
<dbReference type="AlphaFoldDB" id="A0A344UPP0"/>
<dbReference type="PROSITE" id="PS51186">
    <property type="entry name" value="GNAT"/>
    <property type="match status" value="1"/>
</dbReference>
<evidence type="ECO:0000259" key="3">
    <source>
        <dbReference type="PROSITE" id="PS51186"/>
    </source>
</evidence>